<reference evidence="1 2" key="1">
    <citation type="submission" date="2020-01" db="EMBL/GenBank/DDBJ databases">
        <title>Draft genome sequence of Aspergillus udagawae IFM 53868.</title>
        <authorList>
            <person name="Takahashi H."/>
            <person name="Yaguchi T."/>
        </authorList>
    </citation>
    <scope>NUCLEOTIDE SEQUENCE [LARGE SCALE GENOMIC DNA]</scope>
    <source>
        <strain evidence="1 2">IFM 53868</strain>
    </source>
</reference>
<organism evidence="1 2">
    <name type="scientific">Aspergillus udagawae</name>
    <dbReference type="NCBI Taxonomy" id="91492"/>
    <lineage>
        <taxon>Eukaryota</taxon>
        <taxon>Fungi</taxon>
        <taxon>Dikarya</taxon>
        <taxon>Ascomycota</taxon>
        <taxon>Pezizomycotina</taxon>
        <taxon>Eurotiomycetes</taxon>
        <taxon>Eurotiomycetidae</taxon>
        <taxon>Eurotiales</taxon>
        <taxon>Aspergillaceae</taxon>
        <taxon>Aspergillus</taxon>
        <taxon>Aspergillus subgen. Fumigati</taxon>
    </lineage>
</organism>
<accession>A0ABQ1AHF6</accession>
<comment type="caution">
    <text evidence="1">The sequence shown here is derived from an EMBL/GenBank/DDBJ whole genome shotgun (WGS) entry which is preliminary data.</text>
</comment>
<protein>
    <submittedName>
        <fullName evidence="1">Uncharacterized protein</fullName>
    </submittedName>
</protein>
<evidence type="ECO:0000313" key="2">
    <source>
        <dbReference type="Proteomes" id="UP000465266"/>
    </source>
</evidence>
<dbReference type="InterPro" id="IPR038718">
    <property type="entry name" value="SNF2-like_sf"/>
</dbReference>
<keyword evidence="2" id="KW-1185">Reference proteome</keyword>
<dbReference type="Gene3D" id="3.40.50.10810">
    <property type="entry name" value="Tandem AAA-ATPase domain"/>
    <property type="match status" value="1"/>
</dbReference>
<gene>
    <name evidence="1" type="ORF">IFM53868_03311</name>
</gene>
<name>A0ABQ1AHF6_9EURO</name>
<proteinExistence type="predicted"/>
<sequence>MQGYIHHRANNYDHSEKIKGAVRNNVVEWPQVSNVLPAVLGPAAPHVDVLGVKGTQIPELAVLWFIIQLMRAKHSLFPRSSDRGKKAKNKPQVNPALEPIYHATRAVEKLPDLLPLRADRPTAKYMGIRDGLNLVVAPKRLLPVWVKEWNDTVKAHSLLNMTLLLGHGPAIQGVKTVKGFEGKGSLMVAEAEQWLHAPKPAAGSGPRISVNGARFARAFRDECHEEKGEGTTVKVFDCLRQKTMPDFWMLSGTPFETSPSDVAFYMGLLEKSRRAQHQAQHFCTSEKIKQLGQRFSDDGNLGSGQNVTNPAKFNMAADDMFGGGP</sequence>
<evidence type="ECO:0000313" key="1">
    <source>
        <dbReference type="EMBL" id="GFF81954.1"/>
    </source>
</evidence>
<dbReference type="EMBL" id="BLKG01000025">
    <property type="protein sequence ID" value="GFF81954.1"/>
    <property type="molecule type" value="Genomic_DNA"/>
</dbReference>
<dbReference type="Proteomes" id="UP000465266">
    <property type="component" value="Unassembled WGS sequence"/>
</dbReference>